<evidence type="ECO:0000313" key="1">
    <source>
        <dbReference type="EMBL" id="MCI62431.1"/>
    </source>
</evidence>
<sequence>MEGGSSSYSSIPVVFSLSSQKKDIQELMINQRAMAAKQEDMSVDLKAIITILSQK</sequence>
<evidence type="ECO:0000313" key="2">
    <source>
        <dbReference type="Proteomes" id="UP000265520"/>
    </source>
</evidence>
<dbReference type="Proteomes" id="UP000265520">
    <property type="component" value="Unassembled WGS sequence"/>
</dbReference>
<comment type="caution">
    <text evidence="1">The sequence shown here is derived from an EMBL/GenBank/DDBJ whole genome shotgun (WGS) entry which is preliminary data.</text>
</comment>
<reference evidence="1 2" key="1">
    <citation type="journal article" date="2018" name="Front. Plant Sci.">
        <title>Red Clover (Trifolium pratense) and Zigzag Clover (T. medium) - A Picture of Genomic Similarities and Differences.</title>
        <authorList>
            <person name="Dluhosova J."/>
            <person name="Istvanek J."/>
            <person name="Nedelnik J."/>
            <person name="Repkova J."/>
        </authorList>
    </citation>
    <scope>NUCLEOTIDE SEQUENCE [LARGE SCALE GENOMIC DNA]</scope>
    <source>
        <strain evidence="2">cv. 10/8</strain>
        <tissue evidence="1">Leaf</tissue>
    </source>
</reference>
<proteinExistence type="predicted"/>
<protein>
    <submittedName>
        <fullName evidence="1">Uncharacterized protein</fullName>
    </submittedName>
</protein>
<name>A0A392TMM8_9FABA</name>
<dbReference type="AlphaFoldDB" id="A0A392TMM8"/>
<dbReference type="EMBL" id="LXQA010618856">
    <property type="protein sequence ID" value="MCI62431.1"/>
    <property type="molecule type" value="Genomic_DNA"/>
</dbReference>
<keyword evidence="2" id="KW-1185">Reference proteome</keyword>
<organism evidence="1 2">
    <name type="scientific">Trifolium medium</name>
    <dbReference type="NCBI Taxonomy" id="97028"/>
    <lineage>
        <taxon>Eukaryota</taxon>
        <taxon>Viridiplantae</taxon>
        <taxon>Streptophyta</taxon>
        <taxon>Embryophyta</taxon>
        <taxon>Tracheophyta</taxon>
        <taxon>Spermatophyta</taxon>
        <taxon>Magnoliopsida</taxon>
        <taxon>eudicotyledons</taxon>
        <taxon>Gunneridae</taxon>
        <taxon>Pentapetalae</taxon>
        <taxon>rosids</taxon>
        <taxon>fabids</taxon>
        <taxon>Fabales</taxon>
        <taxon>Fabaceae</taxon>
        <taxon>Papilionoideae</taxon>
        <taxon>50 kb inversion clade</taxon>
        <taxon>NPAAA clade</taxon>
        <taxon>Hologalegina</taxon>
        <taxon>IRL clade</taxon>
        <taxon>Trifolieae</taxon>
        <taxon>Trifolium</taxon>
    </lineage>
</organism>
<accession>A0A392TMM8</accession>